<reference evidence="1" key="1">
    <citation type="submission" date="2023-07" db="EMBL/GenBank/DDBJ databases">
        <title>Sorghum-associated microbial communities from plants grown in Nebraska, USA.</title>
        <authorList>
            <person name="Schachtman D."/>
        </authorList>
    </citation>
    <scope>NUCLEOTIDE SEQUENCE</scope>
    <source>
        <strain evidence="1">DS2795</strain>
    </source>
</reference>
<evidence type="ECO:0000313" key="1">
    <source>
        <dbReference type="EMBL" id="MDP9921871.1"/>
    </source>
</evidence>
<proteinExistence type="predicted"/>
<accession>A0AAW8DRJ9</accession>
<dbReference type="AlphaFoldDB" id="A0AAW8DRJ9"/>
<dbReference type="Proteomes" id="UP001244295">
    <property type="component" value="Unassembled WGS sequence"/>
</dbReference>
<dbReference type="EMBL" id="JAUSRR010000002">
    <property type="protein sequence ID" value="MDP9921871.1"/>
    <property type="molecule type" value="Genomic_DNA"/>
</dbReference>
<gene>
    <name evidence="1" type="ORF">J2W25_000886</name>
</gene>
<organism evidence="1 2">
    <name type="scientific">Variovorax boronicumulans</name>
    <dbReference type="NCBI Taxonomy" id="436515"/>
    <lineage>
        <taxon>Bacteria</taxon>
        <taxon>Pseudomonadati</taxon>
        <taxon>Pseudomonadota</taxon>
        <taxon>Betaproteobacteria</taxon>
        <taxon>Burkholderiales</taxon>
        <taxon>Comamonadaceae</taxon>
        <taxon>Variovorax</taxon>
    </lineage>
</organism>
<dbReference type="RefSeq" id="WP_307635862.1">
    <property type="nucleotide sequence ID" value="NZ_JAUSRR010000002.1"/>
</dbReference>
<sequence>MTFNESWSRKKLREADAKSHYYGTDVLSILRTRCVPAEFSSLLVALRTSAPKTYAALTLLGPRSTSDLVWSRPALTPLTLEFELEWASVWLSGHAARLNVFRAVATEIQALVIASDLLPALTALDSFVAKHGWSLWAVELRAALLQLIGGTDSQRAWLDDLQSRTINSIPGLLFQMFGDRNDDTFSYEAVYRKCMNSFPRFEGIAPWLVDYLKFRALANVDGASNALPGVLSRDISSSLIDYYEDVIEVLFYVECQAAMEALRPKALRLISNLRAKGFRDHRLEKLEHAMRGTFADIQVGSEPSVAFRSLYAGSVAFAHSQLPPTVSEALTQCQNEGAAAHEVMGDLLKWGLNLRSLDIGPAVAMSAITATSGFQDERVLPLSVALLTGDLAIDDAAALGPKAAIALLQKFLRQRGVELDTEMVVPFASAEAQANLQPDSQAQLIAALQLLKAKRYEELARLTAMLRDRGPYWERQCAKLDALSFISTGKLPQAVNLLEEWFRKNKRYAREFPSDVFFETNPWSRLRDLDVVKVGIVAHYEFEANGNANVGYVCKMACRAFLQSGLRQRVADDFESASEVRKMQLTTFLRDVWIEENLSMCHQFESTSQVRDERMAVIQLLLGWDEPRALEYSEAIRQITLSQTLQRGLERIDQTRVFVNESAISRWAEKELEADYDRWRRLSESSSGSRAVDDLLRQYVLDPSNMALLTELTSGKPTASDVVLLDILDRLYKRFLLDPTEGLDAYLSVRIRHGSLRGTILGPLEEQGLLFSAESSGEAFDTRWSEQLGLTLQERATLEPRLQVFSSDVRRIVEEFINDRIQVQSDDKPQGAFPSVVVAQAAKIIVLALAERPLSFSAFLNVAYGIFWQIIEAQLNGLRDEVSNRIVREIRARAEALITELRELGSTYLPLITTLTTASTTTKSQCDTVADWFKLPSYADGESYELRDAISIASAATRNVHRSFTTEIETTSLPVDALPLTTSALSVLMDCLFVVFENAWKHSGFLGELPAIALAAEYDPTNRLLMLRTVSAMTPSRRAELLAGELSRLRTKYLGELPLELVRKEGGSGFPKLARLARSVPVENCPTPFDFGIEGNNWFTQVTVPLYERDGAFDAYDD</sequence>
<name>A0AAW8DRJ9_9BURK</name>
<evidence type="ECO:0000313" key="2">
    <source>
        <dbReference type="Proteomes" id="UP001244295"/>
    </source>
</evidence>
<protein>
    <submittedName>
        <fullName evidence="1">Uncharacterized protein</fullName>
    </submittedName>
</protein>
<comment type="caution">
    <text evidence="1">The sequence shown here is derived from an EMBL/GenBank/DDBJ whole genome shotgun (WGS) entry which is preliminary data.</text>
</comment>